<gene>
    <name evidence="2" type="ORF">EGW08_001787</name>
</gene>
<keyword evidence="3" id="KW-1185">Reference proteome</keyword>
<keyword evidence="1" id="KW-0472">Membrane</keyword>
<proteinExistence type="predicted"/>
<feature type="transmembrane region" description="Helical" evidence="1">
    <location>
        <begin position="61"/>
        <end position="85"/>
    </location>
</feature>
<evidence type="ECO:0000256" key="1">
    <source>
        <dbReference type="SAM" id="Phobius"/>
    </source>
</evidence>
<name>A0A433U9K3_ELYCH</name>
<accession>A0A433U9K3</accession>
<feature type="transmembrane region" description="Helical" evidence="1">
    <location>
        <begin position="97"/>
        <end position="120"/>
    </location>
</feature>
<reference evidence="2 3" key="1">
    <citation type="submission" date="2019-01" db="EMBL/GenBank/DDBJ databases">
        <title>A draft genome assembly of the solar-powered sea slug Elysia chlorotica.</title>
        <authorList>
            <person name="Cai H."/>
            <person name="Li Q."/>
            <person name="Fang X."/>
            <person name="Li J."/>
            <person name="Curtis N.E."/>
            <person name="Altenburger A."/>
            <person name="Shibata T."/>
            <person name="Feng M."/>
            <person name="Maeda T."/>
            <person name="Schwartz J.A."/>
            <person name="Shigenobu S."/>
            <person name="Lundholm N."/>
            <person name="Nishiyama T."/>
            <person name="Yang H."/>
            <person name="Hasebe M."/>
            <person name="Li S."/>
            <person name="Pierce S.K."/>
            <person name="Wang J."/>
        </authorList>
    </citation>
    <scope>NUCLEOTIDE SEQUENCE [LARGE SCALE GENOMIC DNA]</scope>
    <source>
        <strain evidence="2">EC2010</strain>
        <tissue evidence="2">Whole organism of an adult</tissue>
    </source>
</reference>
<comment type="caution">
    <text evidence="2">The sequence shown here is derived from an EMBL/GenBank/DDBJ whole genome shotgun (WGS) entry which is preliminary data.</text>
</comment>
<keyword evidence="1" id="KW-1133">Transmembrane helix</keyword>
<keyword evidence="1" id="KW-0812">Transmembrane</keyword>
<organism evidence="2 3">
    <name type="scientific">Elysia chlorotica</name>
    <name type="common">Eastern emerald elysia</name>
    <name type="synonym">Sea slug</name>
    <dbReference type="NCBI Taxonomy" id="188477"/>
    <lineage>
        <taxon>Eukaryota</taxon>
        <taxon>Metazoa</taxon>
        <taxon>Spiralia</taxon>
        <taxon>Lophotrochozoa</taxon>
        <taxon>Mollusca</taxon>
        <taxon>Gastropoda</taxon>
        <taxon>Heterobranchia</taxon>
        <taxon>Euthyneura</taxon>
        <taxon>Panpulmonata</taxon>
        <taxon>Sacoglossa</taxon>
        <taxon>Placobranchoidea</taxon>
        <taxon>Plakobranchidae</taxon>
        <taxon>Elysia</taxon>
    </lineage>
</organism>
<protein>
    <submittedName>
        <fullName evidence="2">Uncharacterized protein</fullName>
    </submittedName>
</protein>
<dbReference type="EMBL" id="RQTK01000032">
    <property type="protein sequence ID" value="RUS90446.1"/>
    <property type="molecule type" value="Genomic_DNA"/>
</dbReference>
<sequence length="176" mass="20233">MAQNVAKVVSILLFVSFGLQLWYLISTGFPGPHSNRIWKGTECHWDICVSKKVEIGQDWRYVAPVWVGFMLEGVSLLMALHVIFCDETQIKTLCTEVLIALFSFVSASSFSIELIILYFWSEEPADGAMRSDESHVMFVVDFFLDFVSFLLMIYKVCTLCCCDDQDIPYKRLWQNV</sequence>
<feature type="transmembrane region" description="Helical" evidence="1">
    <location>
        <begin position="5"/>
        <end position="25"/>
    </location>
</feature>
<dbReference type="Proteomes" id="UP000271974">
    <property type="component" value="Unassembled WGS sequence"/>
</dbReference>
<evidence type="ECO:0000313" key="3">
    <source>
        <dbReference type="Proteomes" id="UP000271974"/>
    </source>
</evidence>
<dbReference type="AlphaFoldDB" id="A0A433U9K3"/>
<feature type="transmembrane region" description="Helical" evidence="1">
    <location>
        <begin position="135"/>
        <end position="154"/>
    </location>
</feature>
<evidence type="ECO:0000313" key="2">
    <source>
        <dbReference type="EMBL" id="RUS90446.1"/>
    </source>
</evidence>